<dbReference type="GO" id="GO:0004364">
    <property type="term" value="F:glutathione transferase activity"/>
    <property type="evidence" value="ECO:0007669"/>
    <property type="project" value="UniProtKB-EC"/>
</dbReference>
<comment type="caution">
    <text evidence="8">The sequence shown here is derived from an EMBL/GenBank/DDBJ whole genome shotgun (WGS) entry which is preliminary data.</text>
</comment>
<dbReference type="InterPro" id="IPR036249">
    <property type="entry name" value="Thioredoxin-like_sf"/>
</dbReference>
<evidence type="ECO:0000256" key="2">
    <source>
        <dbReference type="ARBA" id="ARBA00012452"/>
    </source>
</evidence>
<evidence type="ECO:0000256" key="3">
    <source>
        <dbReference type="ARBA" id="ARBA00022679"/>
    </source>
</evidence>
<dbReference type="Pfam" id="PF01323">
    <property type="entry name" value="DSBA"/>
    <property type="match status" value="1"/>
</dbReference>
<name>A0A9J6FRZ1_HAELO</name>
<evidence type="ECO:0000256" key="5">
    <source>
        <dbReference type="ARBA" id="ARBA00073833"/>
    </source>
</evidence>
<dbReference type="Gene3D" id="3.40.30.10">
    <property type="entry name" value="Glutaredoxin"/>
    <property type="match status" value="1"/>
</dbReference>
<dbReference type="GO" id="GO:0005777">
    <property type="term" value="C:peroxisome"/>
    <property type="evidence" value="ECO:0007669"/>
    <property type="project" value="TreeGrafter"/>
</dbReference>
<dbReference type="InterPro" id="IPR001853">
    <property type="entry name" value="DSBA-like_thioredoxin_dom"/>
</dbReference>
<sequence>MAAGRITVDFFYDVVSPYSYLAFETLLRYRTPWNLDVRLKPFFLGGVMKETNNRPPGLVPNKAAYMATDLRRLSGYFGVPIEPPSYFLEFIMTKSTIKPQRFLVALGMKHPKYVEEASRGFWKRFYEDNKEIASEDDIAEVGRKIGMTDDVLKEALAMITEDSVKQALLDNTKRAVEEYGAFGAPTIVAHVDGSRTCSSAVTGSSSWPTSWERSGSVRNLRKPSCDIVIRARQAGGLCYRALFFNQLWFLGK</sequence>
<dbReference type="VEuPathDB" id="VectorBase:HLOH_047946"/>
<comment type="similarity">
    <text evidence="1">Belongs to the GST superfamily. Kappa family.</text>
</comment>
<dbReference type="Proteomes" id="UP000821853">
    <property type="component" value="Unassembled WGS sequence"/>
</dbReference>
<keyword evidence="3" id="KW-0808">Transferase</keyword>
<dbReference type="FunFam" id="3.40.30.10:FF:000096">
    <property type="entry name" value="Glutathione S-transferase kappa"/>
    <property type="match status" value="1"/>
</dbReference>
<evidence type="ECO:0000256" key="1">
    <source>
        <dbReference type="ARBA" id="ARBA00006494"/>
    </source>
</evidence>
<dbReference type="EMBL" id="JABSTR010000003">
    <property type="protein sequence ID" value="KAH9364860.1"/>
    <property type="molecule type" value="Genomic_DNA"/>
</dbReference>
<evidence type="ECO:0000256" key="6">
    <source>
        <dbReference type="ARBA" id="ARBA00083519"/>
    </source>
</evidence>
<dbReference type="PANTHER" id="PTHR42943">
    <property type="entry name" value="GLUTATHIONE S-TRANSFERASE KAPPA"/>
    <property type="match status" value="1"/>
</dbReference>
<dbReference type="GO" id="GO:0004602">
    <property type="term" value="F:glutathione peroxidase activity"/>
    <property type="evidence" value="ECO:0007669"/>
    <property type="project" value="TreeGrafter"/>
</dbReference>
<dbReference type="EC" id="2.5.1.18" evidence="2"/>
<dbReference type="OrthoDB" id="4664297at2759"/>
<dbReference type="AlphaFoldDB" id="A0A9J6FRZ1"/>
<keyword evidence="9" id="KW-1185">Reference proteome</keyword>
<dbReference type="OMA" id="ECTNSKG"/>
<feature type="domain" description="DSBA-like thioredoxin" evidence="7">
    <location>
        <begin position="7"/>
        <end position="209"/>
    </location>
</feature>
<comment type="catalytic activity">
    <reaction evidence="4">
        <text>RX + glutathione = an S-substituted glutathione + a halide anion + H(+)</text>
        <dbReference type="Rhea" id="RHEA:16437"/>
        <dbReference type="ChEBI" id="CHEBI:15378"/>
        <dbReference type="ChEBI" id="CHEBI:16042"/>
        <dbReference type="ChEBI" id="CHEBI:17792"/>
        <dbReference type="ChEBI" id="CHEBI:57925"/>
        <dbReference type="ChEBI" id="CHEBI:90779"/>
        <dbReference type="EC" id="2.5.1.18"/>
    </reaction>
</comment>
<evidence type="ECO:0000256" key="4">
    <source>
        <dbReference type="ARBA" id="ARBA00047960"/>
    </source>
</evidence>
<evidence type="ECO:0000259" key="7">
    <source>
        <dbReference type="Pfam" id="PF01323"/>
    </source>
</evidence>
<accession>A0A9J6FRZ1</accession>
<organism evidence="8 9">
    <name type="scientific">Haemaphysalis longicornis</name>
    <name type="common">Bush tick</name>
    <dbReference type="NCBI Taxonomy" id="44386"/>
    <lineage>
        <taxon>Eukaryota</taxon>
        <taxon>Metazoa</taxon>
        <taxon>Ecdysozoa</taxon>
        <taxon>Arthropoda</taxon>
        <taxon>Chelicerata</taxon>
        <taxon>Arachnida</taxon>
        <taxon>Acari</taxon>
        <taxon>Parasitiformes</taxon>
        <taxon>Ixodida</taxon>
        <taxon>Ixodoidea</taxon>
        <taxon>Ixodidae</taxon>
        <taxon>Haemaphysalinae</taxon>
        <taxon>Haemaphysalis</taxon>
    </lineage>
</organism>
<dbReference type="PANTHER" id="PTHR42943:SF2">
    <property type="entry name" value="GLUTATHIONE S-TRANSFERASE KAPPA 1"/>
    <property type="match status" value="1"/>
</dbReference>
<dbReference type="GO" id="GO:0006749">
    <property type="term" value="P:glutathione metabolic process"/>
    <property type="evidence" value="ECO:0007669"/>
    <property type="project" value="TreeGrafter"/>
</dbReference>
<proteinExistence type="inferred from homology"/>
<dbReference type="InterPro" id="IPR051924">
    <property type="entry name" value="GST_Kappa/NadH"/>
</dbReference>
<dbReference type="SUPFAM" id="SSF52833">
    <property type="entry name" value="Thioredoxin-like"/>
    <property type="match status" value="1"/>
</dbReference>
<protein>
    <recommendedName>
        <fullName evidence="5">Glutathione S-transferase kappa 1</fullName>
        <ecNumber evidence="2">2.5.1.18</ecNumber>
    </recommendedName>
    <alternativeName>
        <fullName evidence="6">GST class-kappa</fullName>
    </alternativeName>
</protein>
<dbReference type="GO" id="GO:0005739">
    <property type="term" value="C:mitochondrion"/>
    <property type="evidence" value="ECO:0007669"/>
    <property type="project" value="TreeGrafter"/>
</dbReference>
<evidence type="ECO:0000313" key="9">
    <source>
        <dbReference type="Proteomes" id="UP000821853"/>
    </source>
</evidence>
<evidence type="ECO:0000313" key="8">
    <source>
        <dbReference type="EMBL" id="KAH9364860.1"/>
    </source>
</evidence>
<gene>
    <name evidence="8" type="ORF">HPB48_000579</name>
</gene>
<reference evidence="8 9" key="1">
    <citation type="journal article" date="2020" name="Cell">
        <title>Large-Scale Comparative Analyses of Tick Genomes Elucidate Their Genetic Diversity and Vector Capacities.</title>
        <authorList>
            <consortium name="Tick Genome and Microbiome Consortium (TIGMIC)"/>
            <person name="Jia N."/>
            <person name="Wang J."/>
            <person name="Shi W."/>
            <person name="Du L."/>
            <person name="Sun Y."/>
            <person name="Zhan W."/>
            <person name="Jiang J.F."/>
            <person name="Wang Q."/>
            <person name="Zhang B."/>
            <person name="Ji P."/>
            <person name="Bell-Sakyi L."/>
            <person name="Cui X.M."/>
            <person name="Yuan T.T."/>
            <person name="Jiang B.G."/>
            <person name="Yang W.F."/>
            <person name="Lam T.T."/>
            <person name="Chang Q.C."/>
            <person name="Ding S.J."/>
            <person name="Wang X.J."/>
            <person name="Zhu J.G."/>
            <person name="Ruan X.D."/>
            <person name="Zhao L."/>
            <person name="Wei J.T."/>
            <person name="Ye R.Z."/>
            <person name="Que T.C."/>
            <person name="Du C.H."/>
            <person name="Zhou Y.H."/>
            <person name="Cheng J.X."/>
            <person name="Dai P.F."/>
            <person name="Guo W.B."/>
            <person name="Han X.H."/>
            <person name="Huang E.J."/>
            <person name="Li L.F."/>
            <person name="Wei W."/>
            <person name="Gao Y.C."/>
            <person name="Liu J.Z."/>
            <person name="Shao H.Z."/>
            <person name="Wang X."/>
            <person name="Wang C.C."/>
            <person name="Yang T.C."/>
            <person name="Huo Q.B."/>
            <person name="Li W."/>
            <person name="Chen H.Y."/>
            <person name="Chen S.E."/>
            <person name="Zhou L.G."/>
            <person name="Ni X.B."/>
            <person name="Tian J.H."/>
            <person name="Sheng Y."/>
            <person name="Liu T."/>
            <person name="Pan Y.S."/>
            <person name="Xia L.Y."/>
            <person name="Li J."/>
            <person name="Zhao F."/>
            <person name="Cao W.C."/>
        </authorList>
    </citation>
    <scope>NUCLEOTIDE SEQUENCE [LARGE SCALE GENOMIC DNA]</scope>
    <source>
        <strain evidence="8">HaeL-2018</strain>
    </source>
</reference>